<evidence type="ECO:0000256" key="1">
    <source>
        <dbReference type="SAM" id="Phobius"/>
    </source>
</evidence>
<feature type="transmembrane region" description="Helical" evidence="1">
    <location>
        <begin position="231"/>
        <end position="249"/>
    </location>
</feature>
<accession>A0A8D3WNH0</accession>
<dbReference type="KEGG" id="sfa:Sfla_6756"/>
<proteinExistence type="predicted"/>
<dbReference type="AlphaFoldDB" id="A0A8D3WNH0"/>
<keyword evidence="2" id="KW-0614">Plasmid</keyword>
<keyword evidence="1" id="KW-0812">Transmembrane</keyword>
<dbReference type="Proteomes" id="UP000002066">
    <property type="component" value="Plasmid pSFLA02"/>
</dbReference>
<evidence type="ECO:0000313" key="2">
    <source>
        <dbReference type="EMBL" id="ADW08044.1"/>
    </source>
</evidence>
<gene>
    <name evidence="2" type="ORF">Sfla_6756</name>
</gene>
<reference evidence="2 3" key="1">
    <citation type="submission" date="2011-01" db="EMBL/GenBank/DDBJ databases">
        <title>Complete sequence of plasmid2 of Streptomyces flavogriseus ATCC 33331.</title>
        <authorList>
            <consortium name="US DOE Joint Genome Institute"/>
            <person name="Lucas S."/>
            <person name="Copeland A."/>
            <person name="Lapidus A."/>
            <person name="Cheng J.-F."/>
            <person name="Goodwin L."/>
            <person name="Pitluck S."/>
            <person name="Davenport K."/>
            <person name="Detter J.C."/>
            <person name="Han C."/>
            <person name="Tapia R."/>
            <person name="Land M."/>
            <person name="Hauser L."/>
            <person name="Kyrpides N."/>
            <person name="Ivanova N."/>
            <person name="Ovchinnikova G."/>
            <person name="Pagani I."/>
            <person name="Brumm P."/>
            <person name="Mead D."/>
            <person name="Woyke T."/>
        </authorList>
    </citation>
    <scope>NUCLEOTIDE SEQUENCE [LARGE SCALE GENOMIC DNA]</scope>
    <source>
        <strain evidence="3">ATCC 33331 / IAF-45CD</strain>
        <plasmid evidence="2 3">pSFLA02</plasmid>
    </source>
</reference>
<sequence>MTTAAFSDDDGDPLEELRDTQDAVRRAADAVSASFADLLAPQREVARLARETLMPAIDASRFINEVLAPQRAFQGQMRAMMQDITSMQRLVVPNPLDGVLAQIRENQQQYQDTFSRLTDGLVPRIDTSFLDGLLHDTVPWQGLSGPGRDILAGVLDDARASVEAGEEREVPEEMVTELEEQAAQFATSAPGLLPPAAQKYLFAVFTAGMVMTTLMYVSVVSDAGNAVLDEVYQHGELAIIVFTAACLAWDRRQRNRGDDGGGD</sequence>
<dbReference type="OrthoDB" id="9988477at2"/>
<feature type="transmembrane region" description="Helical" evidence="1">
    <location>
        <begin position="200"/>
        <end position="219"/>
    </location>
</feature>
<evidence type="ECO:0000313" key="3">
    <source>
        <dbReference type="Proteomes" id="UP000002066"/>
    </source>
</evidence>
<protein>
    <submittedName>
        <fullName evidence="2">Uncharacterized protein</fullName>
    </submittedName>
</protein>
<organism evidence="2 3">
    <name type="scientific">Streptomyces pratensis (strain ATCC 33331 / IAF-45CD)</name>
    <dbReference type="NCBI Taxonomy" id="591167"/>
    <lineage>
        <taxon>Bacteria</taxon>
        <taxon>Bacillati</taxon>
        <taxon>Actinomycetota</taxon>
        <taxon>Actinomycetes</taxon>
        <taxon>Kitasatosporales</taxon>
        <taxon>Streptomycetaceae</taxon>
        <taxon>Streptomyces</taxon>
    </lineage>
</organism>
<dbReference type="EMBL" id="CP002477">
    <property type="protein sequence ID" value="ADW08044.1"/>
    <property type="molecule type" value="Genomic_DNA"/>
</dbReference>
<keyword evidence="1" id="KW-1133">Transmembrane helix</keyword>
<name>A0A8D3WNH0_STRFA</name>
<keyword evidence="1" id="KW-0472">Membrane</keyword>
<geneLocation type="plasmid" evidence="2 3">
    <name>pSFLA02</name>
</geneLocation>